<reference evidence="4" key="1">
    <citation type="journal article" date="2019" name="Int. J. Syst. Evol. Microbiol.">
        <title>The Global Catalogue of Microorganisms (GCM) 10K type strain sequencing project: providing services to taxonomists for standard genome sequencing and annotation.</title>
        <authorList>
            <consortium name="The Broad Institute Genomics Platform"/>
            <consortium name="The Broad Institute Genome Sequencing Center for Infectious Disease"/>
            <person name="Wu L."/>
            <person name="Ma J."/>
        </authorList>
    </citation>
    <scope>NUCLEOTIDE SEQUENCE [LARGE SCALE GENOMIC DNA]</scope>
    <source>
        <strain evidence="4">JCM 10649</strain>
    </source>
</reference>
<feature type="region of interest" description="Disordered" evidence="1">
    <location>
        <begin position="45"/>
        <end position="65"/>
    </location>
</feature>
<dbReference type="RefSeq" id="WP_344091216.1">
    <property type="nucleotide sequence ID" value="NZ_BAAAHB010000034.1"/>
</dbReference>
<accession>A0ABP3K112</accession>
<evidence type="ECO:0000313" key="4">
    <source>
        <dbReference type="Proteomes" id="UP001499895"/>
    </source>
</evidence>
<proteinExistence type="predicted"/>
<evidence type="ECO:0000313" key="3">
    <source>
        <dbReference type="EMBL" id="GAA0468667.1"/>
    </source>
</evidence>
<dbReference type="Proteomes" id="UP001499895">
    <property type="component" value="Unassembled WGS sequence"/>
</dbReference>
<keyword evidence="2" id="KW-0812">Transmembrane</keyword>
<feature type="transmembrane region" description="Helical" evidence="2">
    <location>
        <begin position="74"/>
        <end position="94"/>
    </location>
</feature>
<comment type="caution">
    <text evidence="3">The sequence shown here is derived from an EMBL/GenBank/DDBJ whole genome shotgun (WGS) entry which is preliminary data.</text>
</comment>
<name>A0ABP3K112_9ACTN</name>
<dbReference type="EMBL" id="BAAAHB010000034">
    <property type="protein sequence ID" value="GAA0468667.1"/>
    <property type="molecule type" value="Genomic_DNA"/>
</dbReference>
<sequence length="100" mass="9954">MGGPGKRRRARSGFLGRAGPVVGVVTLVVAVLLVGAFALRGSPTEARAPAVSSAPPVAGDGHELAHSGPPMSRAMLLGCVLVTLGAGTGLAVLFRSRQEG</sequence>
<protein>
    <submittedName>
        <fullName evidence="3">Uncharacterized protein</fullName>
    </submittedName>
</protein>
<gene>
    <name evidence="3" type="ORF">GCM10009544_33630</name>
</gene>
<feature type="transmembrane region" description="Helical" evidence="2">
    <location>
        <begin position="21"/>
        <end position="39"/>
    </location>
</feature>
<evidence type="ECO:0000256" key="1">
    <source>
        <dbReference type="SAM" id="MobiDB-lite"/>
    </source>
</evidence>
<organism evidence="3 4">
    <name type="scientific">Streptomyces stramineus</name>
    <dbReference type="NCBI Taxonomy" id="173861"/>
    <lineage>
        <taxon>Bacteria</taxon>
        <taxon>Bacillati</taxon>
        <taxon>Actinomycetota</taxon>
        <taxon>Actinomycetes</taxon>
        <taxon>Kitasatosporales</taxon>
        <taxon>Streptomycetaceae</taxon>
        <taxon>Streptomyces</taxon>
    </lineage>
</organism>
<keyword evidence="2" id="KW-1133">Transmembrane helix</keyword>
<keyword evidence="4" id="KW-1185">Reference proteome</keyword>
<keyword evidence="2" id="KW-0472">Membrane</keyword>
<feature type="compositionally biased region" description="Low complexity" evidence="1">
    <location>
        <begin position="48"/>
        <end position="58"/>
    </location>
</feature>
<evidence type="ECO:0000256" key="2">
    <source>
        <dbReference type="SAM" id="Phobius"/>
    </source>
</evidence>